<sequence length="105" mass="11176">MSRLDAAGTFQLLARILDGTPKFDGAACAGRGDLFDPVEPDEHPDDAEYRTTAAAQLCRTCPALVDCAQWIDGLTPARRPAGTIAGRRAPRTRGPGRPKKENTAA</sequence>
<dbReference type="EMBL" id="JAAXOQ010000003">
    <property type="protein sequence ID" value="NKY17524.1"/>
    <property type="molecule type" value="Genomic_DNA"/>
</dbReference>
<organism evidence="3 4">
    <name type="scientific">Tsukamurella spumae</name>
    <dbReference type="NCBI Taxonomy" id="44753"/>
    <lineage>
        <taxon>Bacteria</taxon>
        <taxon>Bacillati</taxon>
        <taxon>Actinomycetota</taxon>
        <taxon>Actinomycetes</taxon>
        <taxon>Mycobacteriales</taxon>
        <taxon>Tsukamurellaceae</taxon>
        <taxon>Tsukamurella</taxon>
    </lineage>
</organism>
<feature type="compositionally biased region" description="Low complexity" evidence="1">
    <location>
        <begin position="78"/>
        <end position="87"/>
    </location>
</feature>
<dbReference type="InterPro" id="IPR034768">
    <property type="entry name" value="4FE4S_WBL"/>
</dbReference>
<protein>
    <recommendedName>
        <fullName evidence="2">4Fe-4S Wbl-type domain-containing protein</fullName>
    </recommendedName>
</protein>
<gene>
    <name evidence="3" type="ORF">HF999_03935</name>
</gene>
<dbReference type="AlphaFoldDB" id="A0A846WXC2"/>
<reference evidence="3 4" key="1">
    <citation type="submission" date="2020-04" db="EMBL/GenBank/DDBJ databases">
        <title>MicrobeNet Type strains.</title>
        <authorList>
            <person name="Nicholson A.C."/>
        </authorList>
    </citation>
    <scope>NUCLEOTIDE SEQUENCE [LARGE SCALE GENOMIC DNA]</scope>
    <source>
        <strain evidence="3 4">DSM 44113</strain>
    </source>
</reference>
<evidence type="ECO:0000256" key="1">
    <source>
        <dbReference type="SAM" id="MobiDB-lite"/>
    </source>
</evidence>
<feature type="compositionally biased region" description="Basic residues" evidence="1">
    <location>
        <begin position="88"/>
        <end position="97"/>
    </location>
</feature>
<evidence type="ECO:0000259" key="2">
    <source>
        <dbReference type="PROSITE" id="PS51674"/>
    </source>
</evidence>
<dbReference type="PROSITE" id="PS51674">
    <property type="entry name" value="4FE4S_WBL"/>
    <property type="match status" value="1"/>
</dbReference>
<comment type="caution">
    <text evidence="3">The sequence shown here is derived from an EMBL/GenBank/DDBJ whole genome shotgun (WGS) entry which is preliminary data.</text>
</comment>
<feature type="domain" description="4Fe-4S Wbl-type" evidence="2">
    <location>
        <begin position="27"/>
        <end position="94"/>
    </location>
</feature>
<proteinExistence type="predicted"/>
<dbReference type="Proteomes" id="UP000582646">
    <property type="component" value="Unassembled WGS sequence"/>
</dbReference>
<feature type="region of interest" description="Disordered" evidence="1">
    <location>
        <begin position="78"/>
        <end position="105"/>
    </location>
</feature>
<keyword evidence="4" id="KW-1185">Reference proteome</keyword>
<accession>A0A846WXC2</accession>
<dbReference type="RefSeq" id="WP_168544610.1">
    <property type="nucleotide sequence ID" value="NZ_BAAAKS010000002.1"/>
</dbReference>
<evidence type="ECO:0000313" key="3">
    <source>
        <dbReference type="EMBL" id="NKY17524.1"/>
    </source>
</evidence>
<name>A0A846WXC2_9ACTN</name>
<evidence type="ECO:0000313" key="4">
    <source>
        <dbReference type="Proteomes" id="UP000582646"/>
    </source>
</evidence>